<keyword evidence="3" id="KW-1185">Reference proteome</keyword>
<feature type="compositionally biased region" description="Basic and acidic residues" evidence="1">
    <location>
        <begin position="94"/>
        <end position="103"/>
    </location>
</feature>
<name>A0ABY7CJH1_9BASI</name>
<organism evidence="2 3">
    <name type="scientific">Puccinia triticina</name>
    <dbReference type="NCBI Taxonomy" id="208348"/>
    <lineage>
        <taxon>Eukaryota</taxon>
        <taxon>Fungi</taxon>
        <taxon>Dikarya</taxon>
        <taxon>Basidiomycota</taxon>
        <taxon>Pucciniomycotina</taxon>
        <taxon>Pucciniomycetes</taxon>
        <taxon>Pucciniales</taxon>
        <taxon>Pucciniaceae</taxon>
        <taxon>Puccinia</taxon>
    </lineage>
</organism>
<dbReference type="RefSeq" id="XP_053020192.1">
    <property type="nucleotide sequence ID" value="XM_053168947.1"/>
</dbReference>
<evidence type="ECO:0000256" key="1">
    <source>
        <dbReference type="SAM" id="MobiDB-lite"/>
    </source>
</evidence>
<sequence>MYEYIFHSMTSSFRSSREYALLPMAGTNRSSRGRYDDRFVPVILMSTPSRPPVRSGHLEEYTLLSMTGSFRSSGGVHTPLMTGTNWSSSGRCTPQDDRNKPVIERSGSSGHLEE</sequence>
<evidence type="ECO:0000313" key="3">
    <source>
        <dbReference type="Proteomes" id="UP001164743"/>
    </source>
</evidence>
<gene>
    <name evidence="2" type="ORF">PtA15_5A210</name>
</gene>
<reference evidence="2" key="1">
    <citation type="submission" date="2022-10" db="EMBL/GenBank/DDBJ databases">
        <title>Puccinia triticina Genome sequencing and assembly.</title>
        <authorList>
            <person name="Li C."/>
        </authorList>
    </citation>
    <scope>NUCLEOTIDE SEQUENCE</scope>
    <source>
        <strain evidence="2">Pt15</strain>
    </source>
</reference>
<dbReference type="Proteomes" id="UP001164743">
    <property type="component" value="Chromosome 5A"/>
</dbReference>
<dbReference type="EMBL" id="CP110425">
    <property type="protein sequence ID" value="WAQ84637.1"/>
    <property type="molecule type" value="Genomic_DNA"/>
</dbReference>
<feature type="compositionally biased region" description="Polar residues" evidence="1">
    <location>
        <begin position="81"/>
        <end position="92"/>
    </location>
</feature>
<evidence type="ECO:0000313" key="2">
    <source>
        <dbReference type="EMBL" id="WAQ84637.1"/>
    </source>
</evidence>
<proteinExistence type="predicted"/>
<feature type="region of interest" description="Disordered" evidence="1">
    <location>
        <begin position="77"/>
        <end position="114"/>
    </location>
</feature>
<accession>A0ABY7CJH1</accession>
<dbReference type="GeneID" id="77809842"/>
<protein>
    <submittedName>
        <fullName evidence="2">Uncharacterized protein</fullName>
    </submittedName>
</protein>